<reference evidence="10" key="1">
    <citation type="journal article" date="2019" name="Int. J. Syst. Evol. Microbiol.">
        <title>The Global Catalogue of Microorganisms (GCM) 10K type strain sequencing project: providing services to taxonomists for standard genome sequencing and annotation.</title>
        <authorList>
            <consortium name="The Broad Institute Genomics Platform"/>
            <consortium name="The Broad Institute Genome Sequencing Center for Infectious Disease"/>
            <person name="Wu L."/>
            <person name="Ma J."/>
        </authorList>
    </citation>
    <scope>NUCLEOTIDE SEQUENCE [LARGE SCALE GENOMIC DNA]</scope>
    <source>
        <strain evidence="10">CGMCC 1.12479</strain>
    </source>
</reference>
<dbReference type="InterPro" id="IPR003846">
    <property type="entry name" value="SelO"/>
</dbReference>
<dbReference type="Pfam" id="PF02696">
    <property type="entry name" value="SelO"/>
    <property type="match status" value="1"/>
</dbReference>
<gene>
    <name evidence="8" type="primary">ydiU</name>
    <name evidence="8" type="synonym">selO</name>
    <name evidence="9" type="ORF">GCM10010993_28330</name>
</gene>
<keyword evidence="3 8" id="KW-0548">Nucleotidyltransferase</keyword>
<comment type="catalytic activity">
    <reaction evidence="8">
        <text>L-seryl-[protein] + UTP = O-(5'-uridylyl)-L-seryl-[protein] + diphosphate</text>
        <dbReference type="Rhea" id="RHEA:64604"/>
        <dbReference type="Rhea" id="RHEA-COMP:9863"/>
        <dbReference type="Rhea" id="RHEA-COMP:16635"/>
        <dbReference type="ChEBI" id="CHEBI:29999"/>
        <dbReference type="ChEBI" id="CHEBI:33019"/>
        <dbReference type="ChEBI" id="CHEBI:46398"/>
        <dbReference type="ChEBI" id="CHEBI:156051"/>
    </reaction>
</comment>
<dbReference type="EMBL" id="BMFD01000011">
    <property type="protein sequence ID" value="GGC48159.1"/>
    <property type="molecule type" value="Genomic_DNA"/>
</dbReference>
<feature type="binding site" evidence="8">
    <location>
        <position position="273"/>
    </location>
    <ligand>
        <name>ATP</name>
        <dbReference type="ChEBI" id="CHEBI:30616"/>
    </ligand>
</feature>
<name>A0ABQ1N3D3_9BACT</name>
<dbReference type="PANTHER" id="PTHR32057">
    <property type="entry name" value="PROTEIN ADENYLYLTRANSFERASE SELO, MITOCHONDRIAL"/>
    <property type="match status" value="1"/>
</dbReference>
<feature type="binding site" evidence="8">
    <location>
        <position position="187"/>
    </location>
    <ligand>
        <name>ATP</name>
        <dbReference type="ChEBI" id="CHEBI:30616"/>
    </ligand>
</feature>
<dbReference type="EC" id="2.7.7.108" evidence="8"/>
<comment type="catalytic activity">
    <reaction evidence="8">
        <text>L-seryl-[protein] + ATP = 3-O-(5'-adenylyl)-L-seryl-[protein] + diphosphate</text>
        <dbReference type="Rhea" id="RHEA:58120"/>
        <dbReference type="Rhea" id="RHEA-COMP:9863"/>
        <dbReference type="Rhea" id="RHEA-COMP:15073"/>
        <dbReference type="ChEBI" id="CHEBI:29999"/>
        <dbReference type="ChEBI" id="CHEBI:30616"/>
        <dbReference type="ChEBI" id="CHEBI:33019"/>
        <dbReference type="ChEBI" id="CHEBI:142516"/>
        <dbReference type="EC" id="2.7.7.108"/>
    </reaction>
</comment>
<feature type="binding site" evidence="8">
    <location>
        <position position="264"/>
    </location>
    <ligand>
        <name>Mg(2+)</name>
        <dbReference type="ChEBI" id="CHEBI:18420"/>
    </ligand>
</feature>
<evidence type="ECO:0000256" key="7">
    <source>
        <dbReference type="ARBA" id="ARBA00022842"/>
    </source>
</evidence>
<keyword evidence="6 8" id="KW-0067">ATP-binding</keyword>
<evidence type="ECO:0000256" key="8">
    <source>
        <dbReference type="HAMAP-Rule" id="MF_00692"/>
    </source>
</evidence>
<feature type="binding site" evidence="8">
    <location>
        <position position="104"/>
    </location>
    <ligand>
        <name>ATP</name>
        <dbReference type="ChEBI" id="CHEBI:30616"/>
    </ligand>
</feature>
<accession>A0ABQ1N3D3</accession>
<feature type="binding site" evidence="8">
    <location>
        <position position="124"/>
    </location>
    <ligand>
        <name>ATP</name>
        <dbReference type="ChEBI" id="CHEBI:30616"/>
    </ligand>
</feature>
<comment type="catalytic activity">
    <reaction evidence="8">
        <text>L-tyrosyl-[protein] + UTP = O-(5'-uridylyl)-L-tyrosyl-[protein] + diphosphate</text>
        <dbReference type="Rhea" id="RHEA:83887"/>
        <dbReference type="Rhea" id="RHEA-COMP:10136"/>
        <dbReference type="Rhea" id="RHEA-COMP:20238"/>
        <dbReference type="ChEBI" id="CHEBI:33019"/>
        <dbReference type="ChEBI" id="CHEBI:46398"/>
        <dbReference type="ChEBI" id="CHEBI:46858"/>
        <dbReference type="ChEBI" id="CHEBI:90602"/>
    </reaction>
</comment>
<feature type="binding site" evidence="8">
    <location>
        <position position="136"/>
    </location>
    <ligand>
        <name>ATP</name>
        <dbReference type="ChEBI" id="CHEBI:30616"/>
    </ligand>
</feature>
<dbReference type="EC" id="2.7.7.-" evidence="8"/>
<comment type="caution">
    <text evidence="9">The sequence shown here is derived from an EMBL/GenBank/DDBJ whole genome shotgun (WGS) entry which is preliminary data.</text>
</comment>
<feature type="binding site" evidence="8">
    <location>
        <position position="273"/>
    </location>
    <ligand>
        <name>Mg(2+)</name>
        <dbReference type="ChEBI" id="CHEBI:18420"/>
    </ligand>
</feature>
<dbReference type="HAMAP" id="MF_00692">
    <property type="entry name" value="SelO"/>
    <property type="match status" value="1"/>
</dbReference>
<comment type="catalytic activity">
    <reaction evidence="8">
        <text>L-tyrosyl-[protein] + ATP = O-(5'-adenylyl)-L-tyrosyl-[protein] + diphosphate</text>
        <dbReference type="Rhea" id="RHEA:54288"/>
        <dbReference type="Rhea" id="RHEA-COMP:10136"/>
        <dbReference type="Rhea" id="RHEA-COMP:13846"/>
        <dbReference type="ChEBI" id="CHEBI:30616"/>
        <dbReference type="ChEBI" id="CHEBI:33019"/>
        <dbReference type="ChEBI" id="CHEBI:46858"/>
        <dbReference type="ChEBI" id="CHEBI:83624"/>
        <dbReference type="EC" id="2.7.7.108"/>
    </reaction>
</comment>
<dbReference type="Proteomes" id="UP000635885">
    <property type="component" value="Unassembled WGS sequence"/>
</dbReference>
<evidence type="ECO:0000256" key="6">
    <source>
        <dbReference type="ARBA" id="ARBA00022840"/>
    </source>
</evidence>
<feature type="binding site" evidence="8">
    <location>
        <position position="103"/>
    </location>
    <ligand>
        <name>ATP</name>
        <dbReference type="ChEBI" id="CHEBI:30616"/>
    </ligand>
</feature>
<evidence type="ECO:0000256" key="2">
    <source>
        <dbReference type="ARBA" id="ARBA00022679"/>
    </source>
</evidence>
<keyword evidence="5 8" id="KW-0547">Nucleotide-binding</keyword>
<keyword evidence="4 8" id="KW-0479">Metal-binding</keyword>
<keyword evidence="7 8" id="KW-0460">Magnesium</keyword>
<feature type="binding site" evidence="8">
    <location>
        <position position="137"/>
    </location>
    <ligand>
        <name>ATP</name>
        <dbReference type="ChEBI" id="CHEBI:30616"/>
    </ligand>
</feature>
<protein>
    <recommendedName>
        <fullName evidence="8">Protein nucleotidyltransferase YdiU</fullName>
        <ecNumber evidence="8">2.7.7.-</ecNumber>
    </recommendedName>
    <alternativeName>
        <fullName evidence="8">Protein adenylyltransferase YdiU</fullName>
        <ecNumber evidence="8">2.7.7.108</ecNumber>
    </alternativeName>
    <alternativeName>
        <fullName evidence="8">Protein uridylyltransferase YdiU</fullName>
        <ecNumber evidence="8">2.7.7.-</ecNumber>
    </alternativeName>
</protein>
<evidence type="ECO:0000256" key="4">
    <source>
        <dbReference type="ARBA" id="ARBA00022723"/>
    </source>
</evidence>
<evidence type="ECO:0000256" key="1">
    <source>
        <dbReference type="ARBA" id="ARBA00009747"/>
    </source>
</evidence>
<dbReference type="NCBIfam" id="NF000658">
    <property type="entry name" value="PRK00029.1"/>
    <property type="match status" value="1"/>
</dbReference>
<dbReference type="PANTHER" id="PTHR32057:SF14">
    <property type="entry name" value="PROTEIN ADENYLYLTRANSFERASE SELO, MITOCHONDRIAL"/>
    <property type="match status" value="1"/>
</dbReference>
<evidence type="ECO:0000256" key="3">
    <source>
        <dbReference type="ARBA" id="ARBA00022695"/>
    </source>
</evidence>
<organism evidence="9 10">
    <name type="scientific">Belliella aquatica</name>
    <dbReference type="NCBI Taxonomy" id="1323734"/>
    <lineage>
        <taxon>Bacteria</taxon>
        <taxon>Pseudomonadati</taxon>
        <taxon>Bacteroidota</taxon>
        <taxon>Cytophagia</taxon>
        <taxon>Cytophagales</taxon>
        <taxon>Cyclobacteriaceae</taxon>
        <taxon>Belliella</taxon>
    </lineage>
</organism>
<sequence length="498" mass="56212">MLIISNKTNTSHLLRSMKWNLQNSYAELPAKLFTLQAPTPVKSPKLELFNESLADFLGISDGEQDHTDLAEIFSGNKILADSKPLAQAYAGHQFGNFTILGDGRAILLGEQITPNQEQFDVQLKGAGRTPYSRGGDGRATLKSMLREYLISEAMHHLGIASTRALAVVTTGENVQREWENEGAILTRIAKSHIRVGTYEFAFQQLSLSEQKELTAYTIKRHYPEIKDAENPALDLLKAVMEKQAALITNWMRVGFIHGVMNTDNMSIAGETIDYGPCAFMNVYHPKTVFSSIDSTGRYSYSNQPLIAHWNLSRLAIALLPQIHENQEEAVKLAQNTLNEFPGIYQSKWETMMCQKLGLEGVETSDKALIDDLLQLMEKHAADFTNTFLAIQSGDFPEESLYQSDAFQDWYLHWIRRATQSGKSMEEVQEIMGKHNPQYIPRNHKVEEALFQATENHDFSIFNEMHELLKTPYQLKDGFTAYQVPPKEGDDGYQTFCGT</sequence>
<evidence type="ECO:0000313" key="10">
    <source>
        <dbReference type="Proteomes" id="UP000635885"/>
    </source>
</evidence>
<feature type="binding site" evidence="8">
    <location>
        <position position="194"/>
    </location>
    <ligand>
        <name>ATP</name>
        <dbReference type="ChEBI" id="CHEBI:30616"/>
    </ligand>
</feature>
<comment type="function">
    <text evidence="8">Nucleotidyltransferase involved in the post-translational modification of proteins. It can catalyze the addition of adenosine monophosphate (AMP) or uridine monophosphate (UMP) to a protein, resulting in modifications known as AMPylation and UMPylation.</text>
</comment>
<comment type="catalytic activity">
    <reaction evidence="8">
        <text>L-histidyl-[protein] + UTP = N(tele)-(5'-uridylyl)-L-histidyl-[protein] + diphosphate</text>
        <dbReference type="Rhea" id="RHEA:83891"/>
        <dbReference type="Rhea" id="RHEA-COMP:9745"/>
        <dbReference type="Rhea" id="RHEA-COMP:20239"/>
        <dbReference type="ChEBI" id="CHEBI:29979"/>
        <dbReference type="ChEBI" id="CHEBI:33019"/>
        <dbReference type="ChEBI" id="CHEBI:46398"/>
        <dbReference type="ChEBI" id="CHEBI:233474"/>
    </reaction>
</comment>
<comment type="cofactor">
    <cofactor evidence="8">
        <name>Mg(2+)</name>
        <dbReference type="ChEBI" id="CHEBI:18420"/>
    </cofactor>
    <cofactor evidence="8">
        <name>Mn(2+)</name>
        <dbReference type="ChEBI" id="CHEBI:29035"/>
    </cofactor>
</comment>
<keyword evidence="8" id="KW-0464">Manganese</keyword>
<proteinExistence type="inferred from homology"/>
<comment type="similarity">
    <text evidence="1 8">Belongs to the SELO family.</text>
</comment>
<evidence type="ECO:0000313" key="9">
    <source>
        <dbReference type="EMBL" id="GGC48159.1"/>
    </source>
</evidence>
<keyword evidence="10" id="KW-1185">Reference proteome</keyword>
<feature type="active site" description="Proton acceptor" evidence="8">
    <location>
        <position position="263"/>
    </location>
</feature>
<keyword evidence="2 8" id="KW-0808">Transferase</keyword>
<comment type="catalytic activity">
    <reaction evidence="8">
        <text>L-threonyl-[protein] + ATP = 3-O-(5'-adenylyl)-L-threonyl-[protein] + diphosphate</text>
        <dbReference type="Rhea" id="RHEA:54292"/>
        <dbReference type="Rhea" id="RHEA-COMP:11060"/>
        <dbReference type="Rhea" id="RHEA-COMP:13847"/>
        <dbReference type="ChEBI" id="CHEBI:30013"/>
        <dbReference type="ChEBI" id="CHEBI:30616"/>
        <dbReference type="ChEBI" id="CHEBI:33019"/>
        <dbReference type="ChEBI" id="CHEBI:138113"/>
        <dbReference type="EC" id="2.7.7.108"/>
    </reaction>
</comment>
<feature type="binding site" evidence="8">
    <location>
        <position position="101"/>
    </location>
    <ligand>
        <name>ATP</name>
        <dbReference type="ChEBI" id="CHEBI:30616"/>
    </ligand>
</feature>
<evidence type="ECO:0000256" key="5">
    <source>
        <dbReference type="ARBA" id="ARBA00022741"/>
    </source>
</evidence>